<evidence type="ECO:0000256" key="2">
    <source>
        <dbReference type="ARBA" id="ARBA00022723"/>
    </source>
</evidence>
<dbReference type="CDD" id="cd03467">
    <property type="entry name" value="Rieske"/>
    <property type="match status" value="1"/>
</dbReference>
<dbReference type="KEGG" id="cph:Cpha266_0429"/>
<comment type="cofactor">
    <cofactor evidence="6">
        <name>[2Fe-2S] cluster</name>
        <dbReference type="ChEBI" id="CHEBI:190135"/>
    </cofactor>
</comment>
<evidence type="ECO:0000256" key="7">
    <source>
        <dbReference type="SAM" id="MobiDB-lite"/>
    </source>
</evidence>
<evidence type="ECO:0000259" key="8">
    <source>
        <dbReference type="PROSITE" id="PS51296"/>
    </source>
</evidence>
<dbReference type="OrthoDB" id="9767869at2"/>
<evidence type="ECO:0000256" key="1">
    <source>
        <dbReference type="ARBA" id="ARBA00022714"/>
    </source>
</evidence>
<dbReference type="Gene3D" id="1.20.5.700">
    <property type="entry name" value="Single helix bin"/>
    <property type="match status" value="1"/>
</dbReference>
<evidence type="ECO:0000256" key="6">
    <source>
        <dbReference type="ARBA" id="ARBA00034078"/>
    </source>
</evidence>
<evidence type="ECO:0000313" key="10">
    <source>
        <dbReference type="Proteomes" id="UP000008701"/>
    </source>
</evidence>
<dbReference type="GO" id="GO:0051537">
    <property type="term" value="F:2 iron, 2 sulfur cluster binding"/>
    <property type="evidence" value="ECO:0007669"/>
    <property type="project" value="UniProtKB-KW"/>
</dbReference>
<proteinExistence type="predicted"/>
<keyword evidence="10" id="KW-1185">Reference proteome</keyword>
<accession>A1BDL0</accession>
<sequence>MAQQGNFKSPSRMGGLGEGAPLSSSGAVQAGKPREQGLKGVDFERRSFLGKVVGGVGAVVAVSTLYPIVKYIVPPPVKEAAIVSELIVGKASEVPENSGKIYQFNKDKVLVVNDNGKLTACSAVCTHLGCLVHWEDKDNLIFCPCHGAKYKQTGEIISGPQPLPLAPFNVRVEGENLIISKA</sequence>
<evidence type="ECO:0000256" key="5">
    <source>
        <dbReference type="ARBA" id="ARBA00023157"/>
    </source>
</evidence>
<gene>
    <name evidence="9" type="ordered locus">Cpha266_0429</name>
</gene>
<dbReference type="InterPro" id="IPR005805">
    <property type="entry name" value="Rieske_Fe-S_prot_C"/>
</dbReference>
<dbReference type="AlphaFoldDB" id="A1BDL0"/>
<dbReference type="STRING" id="290317.Cpha266_0429"/>
<keyword evidence="1" id="KW-0001">2Fe-2S</keyword>
<keyword evidence="5" id="KW-1015">Disulfide bond</keyword>
<dbReference type="GO" id="GO:0016020">
    <property type="term" value="C:membrane"/>
    <property type="evidence" value="ECO:0007669"/>
    <property type="project" value="InterPro"/>
</dbReference>
<evidence type="ECO:0000256" key="3">
    <source>
        <dbReference type="ARBA" id="ARBA00023004"/>
    </source>
</evidence>
<evidence type="ECO:0000256" key="4">
    <source>
        <dbReference type="ARBA" id="ARBA00023014"/>
    </source>
</evidence>
<dbReference type="EMBL" id="CP000492">
    <property type="protein sequence ID" value="ABL64487.1"/>
    <property type="molecule type" value="Genomic_DNA"/>
</dbReference>
<feature type="region of interest" description="Disordered" evidence="7">
    <location>
        <begin position="1"/>
        <end position="33"/>
    </location>
</feature>
<keyword evidence="2" id="KW-0479">Metal-binding</keyword>
<dbReference type="eggNOG" id="COG0723">
    <property type="taxonomic scope" value="Bacteria"/>
</dbReference>
<keyword evidence="3" id="KW-0408">Iron</keyword>
<dbReference type="Pfam" id="PF00355">
    <property type="entry name" value="Rieske"/>
    <property type="match status" value="1"/>
</dbReference>
<evidence type="ECO:0000313" key="9">
    <source>
        <dbReference type="EMBL" id="ABL64487.1"/>
    </source>
</evidence>
<keyword evidence="4" id="KW-0411">Iron-sulfur</keyword>
<dbReference type="PROSITE" id="PS51296">
    <property type="entry name" value="RIESKE"/>
    <property type="match status" value="1"/>
</dbReference>
<dbReference type="Proteomes" id="UP000008701">
    <property type="component" value="Chromosome"/>
</dbReference>
<feature type="domain" description="Rieske" evidence="8">
    <location>
        <begin position="86"/>
        <end position="179"/>
    </location>
</feature>
<dbReference type="PANTHER" id="PTHR10134">
    <property type="entry name" value="CYTOCHROME B-C1 COMPLEX SUBUNIT RIESKE, MITOCHONDRIAL"/>
    <property type="match status" value="1"/>
</dbReference>
<dbReference type="GO" id="GO:0046872">
    <property type="term" value="F:metal ion binding"/>
    <property type="evidence" value="ECO:0007669"/>
    <property type="project" value="UniProtKB-KW"/>
</dbReference>
<dbReference type="HOGENOM" id="CLU_055690_1_1_10"/>
<dbReference type="InterPro" id="IPR036922">
    <property type="entry name" value="Rieske_2Fe-2S_sf"/>
</dbReference>
<dbReference type="SUPFAM" id="SSF50022">
    <property type="entry name" value="ISP domain"/>
    <property type="match status" value="1"/>
</dbReference>
<name>A1BDL0_CHLPD</name>
<protein>
    <submittedName>
        <fullName evidence="9">Plastoquinol--plastocyanin reductase</fullName>
    </submittedName>
</protein>
<dbReference type="RefSeq" id="WP_011744320.1">
    <property type="nucleotide sequence ID" value="NC_008639.1"/>
</dbReference>
<dbReference type="InterPro" id="IPR014349">
    <property type="entry name" value="Rieske_Fe-S_prot"/>
</dbReference>
<reference evidence="9 10" key="1">
    <citation type="submission" date="2006-12" db="EMBL/GenBank/DDBJ databases">
        <title>Complete sequence of Chlorobium phaeobacteroides DSM 266.</title>
        <authorList>
            <consortium name="US DOE Joint Genome Institute"/>
            <person name="Copeland A."/>
            <person name="Lucas S."/>
            <person name="Lapidus A."/>
            <person name="Barry K."/>
            <person name="Detter J.C."/>
            <person name="Glavina del Rio T."/>
            <person name="Hammon N."/>
            <person name="Israni S."/>
            <person name="Pitluck S."/>
            <person name="Goltsman E."/>
            <person name="Schmutz J."/>
            <person name="Larimer F."/>
            <person name="Land M."/>
            <person name="Hauser L."/>
            <person name="Mikhailova N."/>
            <person name="Li T."/>
            <person name="Overmann J."/>
            <person name="Bryant D.A."/>
            <person name="Richardson P."/>
        </authorList>
    </citation>
    <scope>NUCLEOTIDE SEQUENCE [LARGE SCALE GENOMIC DNA]</scope>
    <source>
        <strain evidence="9 10">DSM 266</strain>
    </source>
</reference>
<dbReference type="Gene3D" id="2.102.10.10">
    <property type="entry name" value="Rieske [2Fe-2S] iron-sulphur domain"/>
    <property type="match status" value="1"/>
</dbReference>
<organism evidence="9 10">
    <name type="scientific">Chlorobium phaeobacteroides (strain DSM 266 / SMG 266 / 2430)</name>
    <dbReference type="NCBI Taxonomy" id="290317"/>
    <lineage>
        <taxon>Bacteria</taxon>
        <taxon>Pseudomonadati</taxon>
        <taxon>Chlorobiota</taxon>
        <taxon>Chlorobiia</taxon>
        <taxon>Chlorobiales</taxon>
        <taxon>Chlorobiaceae</taxon>
        <taxon>Chlorobium/Pelodictyon group</taxon>
        <taxon>Chlorobium</taxon>
    </lineage>
</organism>
<dbReference type="InterPro" id="IPR017941">
    <property type="entry name" value="Rieske_2Fe-2S"/>
</dbReference>
<dbReference type="PRINTS" id="PR00162">
    <property type="entry name" value="RIESKE"/>
</dbReference>